<evidence type="ECO:0000259" key="2">
    <source>
        <dbReference type="PROSITE" id="PS50881"/>
    </source>
</evidence>
<dbReference type="GO" id="GO:0005840">
    <property type="term" value="C:ribosome"/>
    <property type="evidence" value="ECO:0007669"/>
    <property type="project" value="UniProtKB-KW"/>
</dbReference>
<dbReference type="GO" id="GO:1990904">
    <property type="term" value="C:ribonucleoprotein complex"/>
    <property type="evidence" value="ECO:0007669"/>
    <property type="project" value="UniProtKB-UniRule"/>
</dbReference>
<keyword evidence="1" id="KW-0689">Ribosomal protein</keyword>
<dbReference type="InterPro" id="IPR020568">
    <property type="entry name" value="Ribosomal_Su5_D2-typ_SF"/>
</dbReference>
<dbReference type="EMBL" id="JAAPAO010000123">
    <property type="protein sequence ID" value="KAF4671962.1"/>
    <property type="molecule type" value="Genomic_DNA"/>
</dbReference>
<dbReference type="Proteomes" id="UP000591131">
    <property type="component" value="Unassembled WGS sequence"/>
</dbReference>
<dbReference type="SUPFAM" id="SSF54211">
    <property type="entry name" value="Ribosomal protein S5 domain 2-like"/>
    <property type="match status" value="1"/>
</dbReference>
<sequence>MAQINTLPKIPGRIGKLISRMGIRRHKYLDHFDQAPEVSVLRREKDKHARDIMLTKQQIGSLFGEEERNALLESKRDVRKLAAEKEQVLRSTVNEGLRVYRALRPDALPFYQEDSVLSMKAKMNRLNMTESGRGVAPNQTGAVLPRDKLQLKNEIVDPFQFQLPVVNPKAFLIALEAACRSLCEDLEYIASCLGIESDDLPARDDPLRFQRLVERVMFAFPLRKDPAYVDEFMLNHWPRLKQLMPPAIAELPDSDVADWLRGHLQRVIHNQKEHKKIWLHKAPKKGTEEWYSFGEDFIYDTYPLPATLVDDRNLEFPVQDAGKWFQSFAKFFEFDPEENGLLGQFKMLVDDLEKIGLNNWLKMNIDDIKKHIPKGHVPLIRQTTPGDMNVASMMLKAAARGKPNLLDFEATDPYKLLHGLPSKSIPEELAALPENPYLTDEQIDKLMDIGDASRVLAMQRERNDEEFKEFVNSFSKTPVEQIIESEVQSYKTMGPAVRPDENSVDWKWKQPLNAVYDARRQMYLRQQNVTDPLLNYEGLRQHLMAVSRLCSMAPNGRVYYYRCILMVGNGKGVYGFGVGYGNTITTARADAAMQALKRLQLTKALYENQLTKALYENQLTKALYEKQLVFMRISSLKLFMRISSLKLFMRISSLKLFIRISLLKLLSAYLKRLFIQFIDLDSSRTLHAPVIAREYGQKCKILPLPAESGILCNRRYLPWVYIMGLHNVELKFEGELSWLSRTRAITRTTSMILSRRTVANGEGKKYAHLMAPGDHWVHWPDRWFKEVRRRYDQKGHMIRHERRHLLHGKKRGNILVSPLEVRPGFTRFAWQPVMNKWQWHLNKRRQQFNLVKSLMSEENTLYPTPGSGRFVAPKSKADVRGNA</sequence>
<evidence type="ECO:0000313" key="4">
    <source>
        <dbReference type="Proteomes" id="UP000591131"/>
    </source>
</evidence>
<dbReference type="PROSITE" id="PS50881">
    <property type="entry name" value="S5_DSRBD"/>
    <property type="match status" value="1"/>
</dbReference>
<dbReference type="GO" id="GO:0003723">
    <property type="term" value="F:RNA binding"/>
    <property type="evidence" value="ECO:0007669"/>
    <property type="project" value="InterPro"/>
</dbReference>
<dbReference type="GO" id="GO:0003735">
    <property type="term" value="F:structural constituent of ribosome"/>
    <property type="evidence" value="ECO:0007669"/>
    <property type="project" value="UniProtKB-UniRule"/>
</dbReference>
<keyword evidence="1" id="KW-0687">Ribonucleoprotein</keyword>
<protein>
    <recommendedName>
        <fullName evidence="2">S5 DRBM domain-containing protein</fullName>
    </recommendedName>
</protein>
<reference evidence="3 4" key="1">
    <citation type="submission" date="2020-04" db="EMBL/GenBank/DDBJ databases">
        <title>Perkinsus chesapeaki whole genome sequence.</title>
        <authorList>
            <person name="Bogema D.R."/>
        </authorList>
    </citation>
    <scope>NUCLEOTIDE SEQUENCE [LARGE SCALE GENOMIC DNA]</scope>
    <source>
        <strain evidence="3">ATCC PRA-425</strain>
    </source>
</reference>
<feature type="domain" description="S5 DRBM" evidence="2">
    <location>
        <begin position="539"/>
        <end position="602"/>
    </location>
</feature>
<dbReference type="SUPFAM" id="SSF54768">
    <property type="entry name" value="dsRNA-binding domain-like"/>
    <property type="match status" value="1"/>
</dbReference>
<gene>
    <name evidence="3" type="ORF">FOL47_001049</name>
</gene>
<name>A0A7J6MK33_PERCH</name>
<evidence type="ECO:0000256" key="1">
    <source>
        <dbReference type="PROSITE-ProRule" id="PRU00268"/>
    </source>
</evidence>
<accession>A0A7J6MK33</accession>
<dbReference type="Pfam" id="PF00333">
    <property type="entry name" value="Ribosomal_S5"/>
    <property type="match status" value="1"/>
</dbReference>
<dbReference type="OrthoDB" id="309483at2759"/>
<keyword evidence="4" id="KW-1185">Reference proteome</keyword>
<dbReference type="InterPro" id="IPR013810">
    <property type="entry name" value="Ribosomal_uS5_N"/>
</dbReference>
<dbReference type="AlphaFoldDB" id="A0A7J6MK33"/>
<proteinExistence type="predicted"/>
<dbReference type="GO" id="GO:0006412">
    <property type="term" value="P:translation"/>
    <property type="evidence" value="ECO:0007669"/>
    <property type="project" value="InterPro"/>
</dbReference>
<evidence type="ECO:0000313" key="3">
    <source>
        <dbReference type="EMBL" id="KAF4671962.1"/>
    </source>
</evidence>
<dbReference type="Gene3D" id="3.30.160.20">
    <property type="match status" value="1"/>
</dbReference>
<comment type="caution">
    <text evidence="3">The sequence shown here is derived from an EMBL/GenBank/DDBJ whole genome shotgun (WGS) entry which is preliminary data.</text>
</comment>
<organism evidence="3 4">
    <name type="scientific">Perkinsus chesapeaki</name>
    <name type="common">Clam parasite</name>
    <name type="synonym">Perkinsus andrewsi</name>
    <dbReference type="NCBI Taxonomy" id="330153"/>
    <lineage>
        <taxon>Eukaryota</taxon>
        <taxon>Sar</taxon>
        <taxon>Alveolata</taxon>
        <taxon>Perkinsozoa</taxon>
        <taxon>Perkinsea</taxon>
        <taxon>Perkinsida</taxon>
        <taxon>Perkinsidae</taxon>
        <taxon>Perkinsus</taxon>
    </lineage>
</organism>